<feature type="transmembrane region" description="Helical" evidence="6">
    <location>
        <begin position="183"/>
        <end position="200"/>
    </location>
</feature>
<gene>
    <name evidence="7" type="ORF">H010_13811</name>
</gene>
<evidence type="ECO:0000256" key="3">
    <source>
        <dbReference type="ARBA" id="ARBA00022692"/>
    </source>
</evidence>
<dbReference type="EMBL" id="AOGK01000011">
    <property type="protein sequence ID" value="MDG5976336.1"/>
    <property type="molecule type" value="Genomic_DNA"/>
</dbReference>
<keyword evidence="4 6" id="KW-1133">Transmembrane helix</keyword>
<evidence type="ECO:0000256" key="1">
    <source>
        <dbReference type="ARBA" id="ARBA00004651"/>
    </source>
</evidence>
<feature type="transmembrane region" description="Helical" evidence="6">
    <location>
        <begin position="35"/>
        <end position="56"/>
    </location>
</feature>
<dbReference type="GO" id="GO:0005886">
    <property type="term" value="C:plasma membrane"/>
    <property type="evidence" value="ECO:0007669"/>
    <property type="project" value="UniProtKB-SubCell"/>
</dbReference>
<organism evidence="7 8">
    <name type="scientific">Hydrogenophaga taeniospiralis CCUG 15921</name>
    <dbReference type="NCBI Taxonomy" id="1281780"/>
    <lineage>
        <taxon>Bacteria</taxon>
        <taxon>Pseudomonadati</taxon>
        <taxon>Pseudomonadota</taxon>
        <taxon>Betaproteobacteria</taxon>
        <taxon>Burkholderiales</taxon>
        <taxon>Comamonadaceae</taxon>
        <taxon>Hydrogenophaga</taxon>
    </lineage>
</organism>
<comment type="caution">
    <text evidence="7">The sequence shown here is derived from an EMBL/GenBank/DDBJ whole genome shotgun (WGS) entry which is preliminary data.</text>
</comment>
<feature type="transmembrane region" description="Helical" evidence="6">
    <location>
        <begin position="120"/>
        <end position="137"/>
    </location>
</feature>
<feature type="transmembrane region" description="Helical" evidence="6">
    <location>
        <begin position="146"/>
        <end position="171"/>
    </location>
</feature>
<evidence type="ECO:0000256" key="6">
    <source>
        <dbReference type="SAM" id="Phobius"/>
    </source>
</evidence>
<accession>A0A9X4SFU3</accession>
<sequence>MNSGLVAMATFALVGAVTPGPVNVLAIGHGARRPWSVPVLFVFGASVSYTLVVWAMGSGAGLLLRQPLLVQLSQWAGAAYLLYLAWRIARAPVGAADVPVNTGQTGGWTVFVQGFLTQALNPKAWLVALSGVALFALPRPDVQRTLWLFCAVSFVACMLGVGVWAVLGMSLNHWLNTPVRQRRLHQALAALLCLTVAGMLA</sequence>
<dbReference type="PANTHER" id="PTHR30086">
    <property type="entry name" value="ARGININE EXPORTER PROTEIN ARGO"/>
    <property type="match status" value="1"/>
</dbReference>
<dbReference type="Pfam" id="PF01810">
    <property type="entry name" value="LysE"/>
    <property type="match status" value="1"/>
</dbReference>
<keyword evidence="8" id="KW-1185">Reference proteome</keyword>
<evidence type="ECO:0000313" key="7">
    <source>
        <dbReference type="EMBL" id="MDG5976336.1"/>
    </source>
</evidence>
<dbReference type="InterPro" id="IPR001123">
    <property type="entry name" value="LeuE-type"/>
</dbReference>
<dbReference type="GO" id="GO:0015171">
    <property type="term" value="F:amino acid transmembrane transporter activity"/>
    <property type="evidence" value="ECO:0007669"/>
    <property type="project" value="TreeGrafter"/>
</dbReference>
<dbReference type="PANTHER" id="PTHR30086:SF20">
    <property type="entry name" value="ARGININE EXPORTER PROTEIN ARGO-RELATED"/>
    <property type="match status" value="1"/>
</dbReference>
<dbReference type="AlphaFoldDB" id="A0A9X4SFU3"/>
<keyword evidence="3 6" id="KW-0812">Transmembrane</keyword>
<evidence type="ECO:0000256" key="4">
    <source>
        <dbReference type="ARBA" id="ARBA00022989"/>
    </source>
</evidence>
<evidence type="ECO:0000256" key="5">
    <source>
        <dbReference type="ARBA" id="ARBA00023136"/>
    </source>
</evidence>
<evidence type="ECO:0000256" key="2">
    <source>
        <dbReference type="ARBA" id="ARBA00022475"/>
    </source>
</evidence>
<proteinExistence type="predicted"/>
<protein>
    <submittedName>
        <fullName evidence="7">Lysine exporter LysE/YggA</fullName>
    </submittedName>
</protein>
<dbReference type="Proteomes" id="UP001152876">
    <property type="component" value="Unassembled WGS sequence"/>
</dbReference>
<dbReference type="RefSeq" id="WP_068174006.1">
    <property type="nucleotide sequence ID" value="NZ_AOGK01000011.1"/>
</dbReference>
<reference evidence="7" key="1">
    <citation type="submission" date="2013-01" db="EMBL/GenBank/DDBJ databases">
        <title>Genome draft of Hydrogenophaga taeniospiralis 2K1.</title>
        <authorList>
            <person name="Gomila M."/>
            <person name="Lalucat J."/>
        </authorList>
    </citation>
    <scope>NUCLEOTIDE SEQUENCE</scope>
    <source>
        <strain evidence="7">CCUG 15921</strain>
    </source>
</reference>
<keyword evidence="2" id="KW-1003">Cell membrane</keyword>
<comment type="subcellular location">
    <subcellularLocation>
        <location evidence="1">Cell membrane</location>
        <topology evidence="1">Multi-pass membrane protein</topology>
    </subcellularLocation>
</comment>
<evidence type="ECO:0000313" key="8">
    <source>
        <dbReference type="Proteomes" id="UP001152876"/>
    </source>
</evidence>
<dbReference type="OrthoDB" id="9812084at2"/>
<keyword evidence="5 6" id="KW-0472">Membrane</keyword>
<name>A0A9X4SFU3_9BURK</name>